<protein>
    <submittedName>
        <fullName evidence="1">Uncharacterized protein</fullName>
    </submittedName>
</protein>
<dbReference type="EMBL" id="AAKOCB010000012">
    <property type="protein sequence ID" value="ECT8540928.1"/>
    <property type="molecule type" value="Genomic_DNA"/>
</dbReference>
<evidence type="ECO:0000313" key="2">
    <source>
        <dbReference type="EMBL" id="ECT8540928.1"/>
    </source>
</evidence>
<name>A0A5V8YXM6_SALVI</name>
<reference evidence="1" key="1">
    <citation type="submission" date="2018-06" db="EMBL/GenBank/DDBJ databases">
        <authorList>
            <person name="Ashton P.M."/>
            <person name="Dallman T."/>
            <person name="Nair S."/>
            <person name="De Pinna E."/>
            <person name="Peters T."/>
            <person name="Grant K."/>
        </authorList>
    </citation>
    <scope>NUCLEOTIDE SEQUENCE</scope>
    <source>
        <strain evidence="1">452352</strain>
    </source>
</reference>
<accession>A0A5V8YXM6</accession>
<dbReference type="EMBL" id="AAHFKP010000009">
    <property type="protein sequence ID" value="EBV4972588.1"/>
    <property type="molecule type" value="Genomic_DNA"/>
</dbReference>
<reference evidence="2" key="2">
    <citation type="submission" date="2018-07" db="EMBL/GenBank/DDBJ databases">
        <authorList>
            <consortium name="PulseNet: The National Subtyping Network for Foodborne Disease Surveillance"/>
            <person name="Tarr C.L."/>
            <person name="Trees E."/>
            <person name="Katz L.S."/>
            <person name="Carleton-Romer H.A."/>
            <person name="Stroika S."/>
            <person name="Kucerova Z."/>
            <person name="Roache K.F."/>
            <person name="Sabol A.L."/>
            <person name="Besser J."/>
            <person name="Gerner-Smidt P."/>
        </authorList>
    </citation>
    <scope>NUCLEOTIDE SEQUENCE</scope>
    <source>
        <strain evidence="2">PNUSAS007903</strain>
    </source>
</reference>
<sequence>MAQTLIFFNLFCKKDILYEFINQAITHDKHFISTQQILKQEFYIITKERYIISNKMKSY</sequence>
<gene>
    <name evidence="2" type="ORF">B0F00_19535</name>
    <name evidence="1" type="ORF">DO613_14090</name>
</gene>
<comment type="caution">
    <text evidence="1">The sequence shown here is derived from an EMBL/GenBank/DDBJ whole genome shotgun (WGS) entry which is preliminary data.</text>
</comment>
<evidence type="ECO:0000313" key="1">
    <source>
        <dbReference type="EMBL" id="EBV4972588.1"/>
    </source>
</evidence>
<dbReference type="AlphaFoldDB" id="A0A5V8YXM6"/>
<proteinExistence type="predicted"/>
<organism evidence="1">
    <name type="scientific">Salmonella virchow</name>
    <dbReference type="NCBI Taxonomy" id="48409"/>
    <lineage>
        <taxon>Bacteria</taxon>
        <taxon>Pseudomonadati</taxon>
        <taxon>Pseudomonadota</taxon>
        <taxon>Gammaproteobacteria</taxon>
        <taxon>Enterobacterales</taxon>
        <taxon>Enterobacteriaceae</taxon>
        <taxon>Salmonella</taxon>
    </lineage>
</organism>